<dbReference type="GO" id="GO:0003677">
    <property type="term" value="F:DNA binding"/>
    <property type="evidence" value="ECO:0007669"/>
    <property type="project" value="InterPro"/>
</dbReference>
<evidence type="ECO:0000313" key="2">
    <source>
        <dbReference type="EMBL" id="ERT45808.1"/>
    </source>
</evidence>
<dbReference type="InterPro" id="IPR010982">
    <property type="entry name" value="Lambda_DNA-bd_dom_sf"/>
</dbReference>
<dbReference type="CDD" id="cd00093">
    <property type="entry name" value="HTH_XRE"/>
    <property type="match status" value="1"/>
</dbReference>
<dbReference type="SMART" id="SM00530">
    <property type="entry name" value="HTH_XRE"/>
    <property type="match status" value="1"/>
</dbReference>
<proteinExistence type="predicted"/>
<reference evidence="2" key="1">
    <citation type="submission" date="2013-10" db="EMBL/GenBank/DDBJ databases">
        <title>The Genome Sequence of Fusobacterium nucleatum CTI-6.</title>
        <authorList>
            <consortium name="The Broad Institute Genomics Platform"/>
            <person name="Earl A."/>
            <person name="Ward D."/>
            <person name="Feldgarden M."/>
            <person name="Gevers D."/>
            <person name="Kostic A."/>
            <person name="Garrett W."/>
            <person name="Young S.K."/>
            <person name="Zeng Q."/>
            <person name="Gargeya S."/>
            <person name="Fitzgerald M."/>
            <person name="Abouelleil A."/>
            <person name="Alvarado L."/>
            <person name="Berlin A.M."/>
            <person name="Chapman S.B."/>
            <person name="Gainer-Dewar J."/>
            <person name="Goldberg J."/>
            <person name="Gnerre S."/>
            <person name="Griggs A."/>
            <person name="Gujja S."/>
            <person name="Hansen M."/>
            <person name="Howarth C."/>
            <person name="Imamovic A."/>
            <person name="Ireland A."/>
            <person name="Larimer J."/>
            <person name="McCowan C."/>
            <person name="Murphy C."/>
            <person name="Pearson M."/>
            <person name="Poon T.W."/>
            <person name="Priest M."/>
            <person name="Roberts A."/>
            <person name="Saif S."/>
            <person name="Shea T."/>
            <person name="Sykes S."/>
            <person name="Wortman J."/>
            <person name="Nusbaum C."/>
            <person name="Birren B."/>
        </authorList>
    </citation>
    <scope>NUCLEOTIDE SEQUENCE [LARGE SCALE GENOMIC DNA]</scope>
    <source>
        <strain evidence="2">CTI-6</strain>
    </source>
</reference>
<organism evidence="2">
    <name type="scientific">Fusobacterium nucleatum CTI-6</name>
    <dbReference type="NCBI Taxonomy" id="1316587"/>
    <lineage>
        <taxon>Bacteria</taxon>
        <taxon>Fusobacteriati</taxon>
        <taxon>Fusobacteriota</taxon>
        <taxon>Fusobacteriia</taxon>
        <taxon>Fusobacteriales</taxon>
        <taxon>Fusobacteriaceae</taxon>
        <taxon>Fusobacterium</taxon>
    </lineage>
</organism>
<dbReference type="PROSITE" id="PS50943">
    <property type="entry name" value="HTH_CROC1"/>
    <property type="match status" value="1"/>
</dbReference>
<dbReference type="Pfam" id="PF13443">
    <property type="entry name" value="HTH_26"/>
    <property type="match status" value="1"/>
</dbReference>
<accession>U7TN39</accession>
<gene>
    <name evidence="2" type="ORF">HMPREF1767_02236</name>
</gene>
<comment type="caution">
    <text evidence="2">The sequence shown here is derived from an EMBL/GenBank/DDBJ whole genome shotgun (WGS) entry which is preliminary data.</text>
</comment>
<dbReference type="Gene3D" id="1.10.260.40">
    <property type="entry name" value="lambda repressor-like DNA-binding domains"/>
    <property type="match status" value="1"/>
</dbReference>
<protein>
    <recommendedName>
        <fullName evidence="1">HTH cro/C1-type domain-containing protein</fullName>
    </recommendedName>
</protein>
<dbReference type="SUPFAM" id="SSF47413">
    <property type="entry name" value="lambda repressor-like DNA-binding domains"/>
    <property type="match status" value="1"/>
</dbReference>
<evidence type="ECO:0000259" key="1">
    <source>
        <dbReference type="PROSITE" id="PS50943"/>
    </source>
</evidence>
<name>U7TN39_FUSNU</name>
<dbReference type="PATRIC" id="fig|1316587.3.peg.2206"/>
<feature type="domain" description="HTH cro/C1-type" evidence="1">
    <location>
        <begin position="6"/>
        <end position="61"/>
    </location>
</feature>
<dbReference type="AlphaFoldDB" id="U7TN39"/>
<dbReference type="EMBL" id="AXNV01000035">
    <property type="protein sequence ID" value="ERT45808.1"/>
    <property type="molecule type" value="Genomic_DNA"/>
</dbReference>
<sequence>MIKLKLHLLMAQKRMTQKELSKLSGIQPSIVNKYYNDTIIRIPREHLDIFCKLFNCKIEDLIEYIPDETQE</sequence>
<dbReference type="InterPro" id="IPR001387">
    <property type="entry name" value="Cro/C1-type_HTH"/>
</dbReference>